<comment type="caution">
    <text evidence="1">The sequence shown here is derived from an EMBL/GenBank/DDBJ whole genome shotgun (WGS) entry which is preliminary data.</text>
</comment>
<name>A0ABW5QS95_9BACL</name>
<reference evidence="2" key="1">
    <citation type="journal article" date="2019" name="Int. J. Syst. Evol. Microbiol.">
        <title>The Global Catalogue of Microorganisms (GCM) 10K type strain sequencing project: providing services to taxonomists for standard genome sequencing and annotation.</title>
        <authorList>
            <consortium name="The Broad Institute Genomics Platform"/>
            <consortium name="The Broad Institute Genome Sequencing Center for Infectious Disease"/>
            <person name="Wu L."/>
            <person name="Ma J."/>
        </authorList>
    </citation>
    <scope>NUCLEOTIDE SEQUENCE [LARGE SCALE GENOMIC DNA]</scope>
    <source>
        <strain evidence="2">TISTR 1827</strain>
    </source>
</reference>
<sequence>MTNEFYCVGCGKMVGISKASIVFKTGFFRNTYSLGCCEACSKGHDSEAERNAGLEEKGKECLAMPAPSAGDMARVDVERHLYECAV</sequence>
<dbReference type="RefSeq" id="WP_379269759.1">
    <property type="nucleotide sequence ID" value="NZ_JBHUGT010000033.1"/>
</dbReference>
<accession>A0ABW5QS95</accession>
<proteinExistence type="predicted"/>
<dbReference type="EMBL" id="JBHUMY010000001">
    <property type="protein sequence ID" value="MFD2659296.1"/>
    <property type="molecule type" value="Genomic_DNA"/>
</dbReference>
<organism evidence="1 2">
    <name type="scientific">Paenibacillus thailandensis</name>
    <dbReference type="NCBI Taxonomy" id="393250"/>
    <lineage>
        <taxon>Bacteria</taxon>
        <taxon>Bacillati</taxon>
        <taxon>Bacillota</taxon>
        <taxon>Bacilli</taxon>
        <taxon>Bacillales</taxon>
        <taxon>Paenibacillaceae</taxon>
        <taxon>Paenibacillus</taxon>
    </lineage>
</organism>
<evidence type="ECO:0000313" key="1">
    <source>
        <dbReference type="EMBL" id="MFD2659296.1"/>
    </source>
</evidence>
<protein>
    <submittedName>
        <fullName evidence="1">Uncharacterized protein</fullName>
    </submittedName>
</protein>
<gene>
    <name evidence="1" type="ORF">ACFSW5_03345</name>
</gene>
<dbReference type="Proteomes" id="UP001597493">
    <property type="component" value="Unassembled WGS sequence"/>
</dbReference>
<evidence type="ECO:0000313" key="2">
    <source>
        <dbReference type="Proteomes" id="UP001597493"/>
    </source>
</evidence>
<keyword evidence="2" id="KW-1185">Reference proteome</keyword>